<evidence type="ECO:0000313" key="2">
    <source>
        <dbReference type="EMBL" id="MPN01925.1"/>
    </source>
</evidence>
<evidence type="ECO:0000256" key="1">
    <source>
        <dbReference type="SAM" id="MobiDB-lite"/>
    </source>
</evidence>
<name>A0A645EIT1_9ZZZZ</name>
<accession>A0A645EIT1</accession>
<gene>
    <name evidence="2" type="ORF">SDC9_149138</name>
</gene>
<dbReference type="AlphaFoldDB" id="A0A645EIT1"/>
<proteinExistence type="predicted"/>
<feature type="region of interest" description="Disordered" evidence="1">
    <location>
        <begin position="1"/>
        <end position="23"/>
    </location>
</feature>
<dbReference type="EMBL" id="VSSQ01047900">
    <property type="protein sequence ID" value="MPN01925.1"/>
    <property type="molecule type" value="Genomic_DNA"/>
</dbReference>
<reference evidence="2" key="1">
    <citation type="submission" date="2019-08" db="EMBL/GenBank/DDBJ databases">
        <authorList>
            <person name="Kucharzyk K."/>
            <person name="Murdoch R.W."/>
            <person name="Higgins S."/>
            <person name="Loffler F."/>
        </authorList>
    </citation>
    <scope>NUCLEOTIDE SEQUENCE</scope>
</reference>
<organism evidence="2">
    <name type="scientific">bioreactor metagenome</name>
    <dbReference type="NCBI Taxonomy" id="1076179"/>
    <lineage>
        <taxon>unclassified sequences</taxon>
        <taxon>metagenomes</taxon>
        <taxon>ecological metagenomes</taxon>
    </lineage>
</organism>
<protein>
    <submittedName>
        <fullName evidence="2">Uncharacterized protein</fullName>
    </submittedName>
</protein>
<sequence length="65" mass="7278">MDTCHLTHEGQAQPRAFAPRGGSRQRIEALEQVVQRIVRHPRPVVTHGQQDAAWLVNGVQYDPPA</sequence>
<comment type="caution">
    <text evidence="2">The sequence shown here is derived from an EMBL/GenBank/DDBJ whole genome shotgun (WGS) entry which is preliminary data.</text>
</comment>